<dbReference type="GO" id="GO:0016020">
    <property type="term" value="C:membrane"/>
    <property type="evidence" value="ECO:0007669"/>
    <property type="project" value="UniProtKB-SubCell"/>
</dbReference>
<evidence type="ECO:0000256" key="10">
    <source>
        <dbReference type="ARBA" id="ARBA00023201"/>
    </source>
</evidence>
<evidence type="ECO:0000256" key="6">
    <source>
        <dbReference type="ARBA" id="ARBA00022958"/>
    </source>
</evidence>
<evidence type="ECO:0000256" key="3">
    <source>
        <dbReference type="ARBA" id="ARBA00022449"/>
    </source>
</evidence>
<dbReference type="GO" id="GO:0008324">
    <property type="term" value="F:monoatomic cation transmembrane transporter activity"/>
    <property type="evidence" value="ECO:0007669"/>
    <property type="project" value="TreeGrafter"/>
</dbReference>
<feature type="transmembrane region" description="Helical" evidence="12">
    <location>
        <begin position="138"/>
        <end position="154"/>
    </location>
</feature>
<dbReference type="PANTHER" id="PTHR12266">
    <property type="entry name" value="NA+/CA2+ K+ INDEPENDENT EXCHANGER"/>
    <property type="match status" value="1"/>
</dbReference>
<keyword evidence="4" id="KW-0633">Potassium transport</keyword>
<sequence>MASLFSSRLTSRSLSLLINLFFVFLIYLHFASQYPSHHSGSIEALNSLVAGDSDSCSGGLASLDDHRSKCSYIRSQSKCGSQGYIDYLKIFFCIFGQYPVLGHLVLSAWLFVLFYLLGDTAASYFCPSLNSLSKVLKLSPTMAGVTLLSLGNGAPDLFSSVVSFTRSNNGDFGLNSILGGAFFVSSFVVGTICVLIGSNDVSIDRNSFIRDVVFLLVALCCLGLIIFVGKVTIWVALCYLSIYLLYVGFLSVSHIFDRKKRMSDQTLRSREDLAEMGVPLLGYIAEEKLVSSEKPAQEIKVLFLDPPKRQRSCFSVLVSIVGLPLYLPRRLTIPVICEEKWSRPCAVVSTAIAPVLLTELYCSHYSGSQRNLILYIISGSIGLILGILAYLTTEKSQPPKKFSLVWLLGGFTMSVTWTYITAQELVSLLISLGNIFGISPSVLGLTVLAWGNSLGDLIANVTVAVHGGNDGAQIALSGCYAGPLFNTVIGLGVPLVITSLGEYPGVYIIPSDNSLLETLGFLMFWAFGYSDRIRIGYFGFGFFGFRIIKSIRIFLNFGYGSDSDRIFRIQIRISIVFKNLKFESIYMEINNPKFCYNTK</sequence>
<feature type="transmembrane region" description="Helical" evidence="12">
    <location>
        <begin position="174"/>
        <end position="196"/>
    </location>
</feature>
<dbReference type="STRING" id="81985.R0FHU3"/>
<keyword evidence="10" id="KW-0739">Sodium transport</keyword>
<dbReference type="EMBL" id="KB870810">
    <property type="protein sequence ID" value="EOA21932.1"/>
    <property type="molecule type" value="Genomic_DNA"/>
</dbReference>
<keyword evidence="2" id="KW-0813">Transport</keyword>
<evidence type="ECO:0000256" key="8">
    <source>
        <dbReference type="ARBA" id="ARBA00023053"/>
    </source>
</evidence>
<dbReference type="eggNOG" id="KOG2399">
    <property type="taxonomic scope" value="Eukaryota"/>
</dbReference>
<dbReference type="InterPro" id="IPR044880">
    <property type="entry name" value="NCX_ion-bd_dom_sf"/>
</dbReference>
<dbReference type="AlphaFoldDB" id="R0FHU3"/>
<feature type="transmembrane region" description="Helical" evidence="12">
    <location>
        <begin position="372"/>
        <end position="391"/>
    </location>
</feature>
<dbReference type="Pfam" id="PF01699">
    <property type="entry name" value="Na_Ca_ex"/>
    <property type="match status" value="2"/>
</dbReference>
<feature type="transmembrane region" description="Helical" evidence="12">
    <location>
        <begin position="208"/>
        <end position="227"/>
    </location>
</feature>
<dbReference type="Gene3D" id="1.20.1420.30">
    <property type="entry name" value="NCX, central ion-binding region"/>
    <property type="match status" value="2"/>
</dbReference>
<gene>
    <name evidence="14" type="ORF">CARUB_v10002418mg</name>
</gene>
<evidence type="ECO:0000256" key="9">
    <source>
        <dbReference type="ARBA" id="ARBA00023136"/>
    </source>
</evidence>
<keyword evidence="6" id="KW-0630">Potassium</keyword>
<feature type="transmembrane region" description="Helical" evidence="12">
    <location>
        <begin position="429"/>
        <end position="450"/>
    </location>
</feature>
<feature type="transmembrane region" description="Helical" evidence="12">
    <location>
        <begin position="233"/>
        <end position="256"/>
    </location>
</feature>
<evidence type="ECO:0000259" key="13">
    <source>
        <dbReference type="Pfam" id="PF01699"/>
    </source>
</evidence>
<keyword evidence="8" id="KW-0915">Sodium</keyword>
<name>R0FHU3_9BRAS</name>
<dbReference type="InterPro" id="IPR004837">
    <property type="entry name" value="NaCa_Exmemb"/>
</dbReference>
<proteinExistence type="inferred from homology"/>
<feature type="transmembrane region" description="Helical" evidence="12">
    <location>
        <begin position="12"/>
        <end position="30"/>
    </location>
</feature>
<dbReference type="InterPro" id="IPR051359">
    <property type="entry name" value="CaCA_antiporter"/>
</dbReference>
<evidence type="ECO:0000313" key="14">
    <source>
        <dbReference type="EMBL" id="EOA21932.1"/>
    </source>
</evidence>
<dbReference type="PANTHER" id="PTHR12266:SF24">
    <property type="entry name" value="CATION_CALCIUM EXCHANGER 1"/>
    <property type="match status" value="1"/>
</dbReference>
<dbReference type="GO" id="GO:0015297">
    <property type="term" value="F:antiporter activity"/>
    <property type="evidence" value="ECO:0007669"/>
    <property type="project" value="UniProtKB-KW"/>
</dbReference>
<evidence type="ECO:0000256" key="7">
    <source>
        <dbReference type="ARBA" id="ARBA00022989"/>
    </source>
</evidence>
<dbReference type="Proteomes" id="UP000029121">
    <property type="component" value="Unassembled WGS sequence"/>
</dbReference>
<keyword evidence="10" id="KW-0406">Ion transport</keyword>
<evidence type="ECO:0000256" key="11">
    <source>
        <dbReference type="ARBA" id="ARBA00038187"/>
    </source>
</evidence>
<keyword evidence="3" id="KW-0050">Antiport</keyword>
<keyword evidence="7 12" id="KW-1133">Transmembrane helix</keyword>
<comment type="subcellular location">
    <subcellularLocation>
        <location evidence="1">Membrane</location>
        <topology evidence="1">Multi-pass membrane protein</topology>
    </subcellularLocation>
</comment>
<evidence type="ECO:0000256" key="2">
    <source>
        <dbReference type="ARBA" id="ARBA00022448"/>
    </source>
</evidence>
<protein>
    <recommendedName>
        <fullName evidence="13">Sodium/calcium exchanger membrane region domain-containing protein</fullName>
    </recommendedName>
</protein>
<evidence type="ECO:0000256" key="4">
    <source>
        <dbReference type="ARBA" id="ARBA00022538"/>
    </source>
</evidence>
<feature type="transmembrane region" description="Helical" evidence="12">
    <location>
        <begin position="403"/>
        <end position="422"/>
    </location>
</feature>
<keyword evidence="15" id="KW-1185">Reference proteome</keyword>
<dbReference type="GO" id="GO:0006814">
    <property type="term" value="P:sodium ion transport"/>
    <property type="evidence" value="ECO:0007669"/>
    <property type="project" value="UniProtKB-KW"/>
</dbReference>
<dbReference type="GO" id="GO:0006813">
    <property type="term" value="P:potassium ion transport"/>
    <property type="evidence" value="ECO:0007669"/>
    <property type="project" value="UniProtKB-KW"/>
</dbReference>
<accession>R0FHU3</accession>
<keyword evidence="5 12" id="KW-0812">Transmembrane</keyword>
<evidence type="ECO:0000313" key="15">
    <source>
        <dbReference type="Proteomes" id="UP000029121"/>
    </source>
</evidence>
<feature type="domain" description="Sodium/calcium exchanger membrane region" evidence="13">
    <location>
        <begin position="407"/>
        <end position="525"/>
    </location>
</feature>
<keyword evidence="9 12" id="KW-0472">Membrane</keyword>
<organism evidence="14 15">
    <name type="scientific">Capsella rubella</name>
    <dbReference type="NCBI Taxonomy" id="81985"/>
    <lineage>
        <taxon>Eukaryota</taxon>
        <taxon>Viridiplantae</taxon>
        <taxon>Streptophyta</taxon>
        <taxon>Embryophyta</taxon>
        <taxon>Tracheophyta</taxon>
        <taxon>Spermatophyta</taxon>
        <taxon>Magnoliopsida</taxon>
        <taxon>eudicotyledons</taxon>
        <taxon>Gunneridae</taxon>
        <taxon>Pentapetalae</taxon>
        <taxon>rosids</taxon>
        <taxon>malvids</taxon>
        <taxon>Brassicales</taxon>
        <taxon>Brassicaceae</taxon>
        <taxon>Camelineae</taxon>
        <taxon>Capsella</taxon>
    </lineage>
</organism>
<evidence type="ECO:0000256" key="1">
    <source>
        <dbReference type="ARBA" id="ARBA00004141"/>
    </source>
</evidence>
<comment type="similarity">
    <text evidence="11">Belongs to the Ca(2+):cation antiporter (CaCA) (TC 2.A.19) family. Cation/calcium exchanger (CCX) subfamily.</text>
</comment>
<evidence type="ECO:0000256" key="5">
    <source>
        <dbReference type="ARBA" id="ARBA00022692"/>
    </source>
</evidence>
<feature type="transmembrane region" description="Helical" evidence="12">
    <location>
        <begin position="535"/>
        <end position="555"/>
    </location>
</feature>
<evidence type="ECO:0000256" key="12">
    <source>
        <dbReference type="SAM" id="Phobius"/>
    </source>
</evidence>
<feature type="domain" description="Sodium/calcium exchanger membrane region" evidence="13">
    <location>
        <begin position="107"/>
        <end position="250"/>
    </location>
</feature>
<reference evidence="15" key="1">
    <citation type="journal article" date="2013" name="Nat. Genet.">
        <title>The Capsella rubella genome and the genomic consequences of rapid mating system evolution.</title>
        <authorList>
            <person name="Slotte T."/>
            <person name="Hazzouri K.M."/>
            <person name="Agren J.A."/>
            <person name="Koenig D."/>
            <person name="Maumus F."/>
            <person name="Guo Y.L."/>
            <person name="Steige K."/>
            <person name="Platts A.E."/>
            <person name="Escobar J.S."/>
            <person name="Newman L.K."/>
            <person name="Wang W."/>
            <person name="Mandakova T."/>
            <person name="Vello E."/>
            <person name="Smith L.M."/>
            <person name="Henz S.R."/>
            <person name="Steffen J."/>
            <person name="Takuno S."/>
            <person name="Brandvain Y."/>
            <person name="Coop G."/>
            <person name="Andolfatto P."/>
            <person name="Hu T.T."/>
            <person name="Blanchette M."/>
            <person name="Clark R.M."/>
            <person name="Quesneville H."/>
            <person name="Nordborg M."/>
            <person name="Gaut B.S."/>
            <person name="Lysak M.A."/>
            <person name="Jenkins J."/>
            <person name="Grimwood J."/>
            <person name="Chapman J."/>
            <person name="Prochnik S."/>
            <person name="Shu S."/>
            <person name="Rokhsar D."/>
            <person name="Schmutz J."/>
            <person name="Weigel D."/>
            <person name="Wright S.I."/>
        </authorList>
    </citation>
    <scope>NUCLEOTIDE SEQUENCE [LARGE SCALE GENOMIC DNA]</scope>
    <source>
        <strain evidence="15">cv. Monte Gargano</strain>
    </source>
</reference>